<dbReference type="GO" id="GO:0005524">
    <property type="term" value="F:ATP binding"/>
    <property type="evidence" value="ECO:0007669"/>
    <property type="project" value="UniProtKB-KW"/>
</dbReference>
<evidence type="ECO:0000256" key="1">
    <source>
        <dbReference type="ARBA" id="ARBA00022527"/>
    </source>
</evidence>
<evidence type="ECO:0000313" key="9">
    <source>
        <dbReference type="WBParaSite" id="maker-unitig_29096-snap-gene-0.2-mRNA-1"/>
    </source>
</evidence>
<feature type="domain" description="Protein kinase" evidence="7">
    <location>
        <begin position="1"/>
        <end position="224"/>
    </location>
</feature>
<dbReference type="SUPFAM" id="SSF56112">
    <property type="entry name" value="Protein kinase-like (PK-like)"/>
    <property type="match status" value="1"/>
</dbReference>
<dbReference type="InterPro" id="IPR008271">
    <property type="entry name" value="Ser/Thr_kinase_AS"/>
</dbReference>
<dbReference type="InterPro" id="IPR011009">
    <property type="entry name" value="Kinase-like_dom_sf"/>
</dbReference>
<evidence type="ECO:0000256" key="4">
    <source>
        <dbReference type="ARBA" id="ARBA00022777"/>
    </source>
</evidence>
<dbReference type="InterPro" id="IPR000719">
    <property type="entry name" value="Prot_kinase_dom"/>
</dbReference>
<proteinExistence type="predicted"/>
<evidence type="ECO:0000256" key="2">
    <source>
        <dbReference type="ARBA" id="ARBA00022679"/>
    </source>
</evidence>
<dbReference type="Proteomes" id="UP000095280">
    <property type="component" value="Unplaced"/>
</dbReference>
<keyword evidence="2" id="KW-0808">Transferase</keyword>
<evidence type="ECO:0000256" key="6">
    <source>
        <dbReference type="SAM" id="MobiDB-lite"/>
    </source>
</evidence>
<accession>A0A1I8FD18</accession>
<feature type="region of interest" description="Disordered" evidence="6">
    <location>
        <begin position="1"/>
        <end position="76"/>
    </location>
</feature>
<keyword evidence="3" id="KW-0547">Nucleotide-binding</keyword>
<feature type="compositionally biased region" description="Polar residues" evidence="6">
    <location>
        <begin position="14"/>
        <end position="40"/>
    </location>
</feature>
<keyword evidence="1" id="KW-0723">Serine/threonine-protein kinase</keyword>
<evidence type="ECO:0000259" key="7">
    <source>
        <dbReference type="PROSITE" id="PS50011"/>
    </source>
</evidence>
<dbReference type="PROSITE" id="PS50011">
    <property type="entry name" value="PROTEIN_KINASE_DOM"/>
    <property type="match status" value="1"/>
</dbReference>
<dbReference type="Pfam" id="PF00069">
    <property type="entry name" value="Pkinase"/>
    <property type="match status" value="1"/>
</dbReference>
<dbReference type="GO" id="GO:0004674">
    <property type="term" value="F:protein serine/threonine kinase activity"/>
    <property type="evidence" value="ECO:0007669"/>
    <property type="project" value="UniProtKB-KW"/>
</dbReference>
<reference evidence="9" key="1">
    <citation type="submission" date="2016-11" db="UniProtKB">
        <authorList>
            <consortium name="WormBaseParasite"/>
        </authorList>
    </citation>
    <scope>IDENTIFICATION</scope>
</reference>
<keyword evidence="4" id="KW-0418">Kinase</keyword>
<keyword evidence="8" id="KW-1185">Reference proteome</keyword>
<evidence type="ECO:0000256" key="3">
    <source>
        <dbReference type="ARBA" id="ARBA00022741"/>
    </source>
</evidence>
<dbReference type="PROSITE" id="PS00108">
    <property type="entry name" value="PROTEIN_KINASE_ST"/>
    <property type="match status" value="1"/>
</dbReference>
<dbReference type="AlphaFoldDB" id="A0A1I8FD18"/>
<dbReference type="Gene3D" id="1.10.510.10">
    <property type="entry name" value="Transferase(Phosphotransferase) domain 1"/>
    <property type="match status" value="1"/>
</dbReference>
<protein>
    <submittedName>
        <fullName evidence="9">Protein kinase domain-containing protein</fullName>
    </submittedName>
</protein>
<feature type="compositionally biased region" description="Low complexity" evidence="6">
    <location>
        <begin position="42"/>
        <end position="57"/>
    </location>
</feature>
<evidence type="ECO:0000313" key="8">
    <source>
        <dbReference type="Proteomes" id="UP000095280"/>
    </source>
</evidence>
<name>A0A1I8FD18_9PLAT</name>
<evidence type="ECO:0000256" key="5">
    <source>
        <dbReference type="ARBA" id="ARBA00022840"/>
    </source>
</evidence>
<dbReference type="PANTHER" id="PTHR24353">
    <property type="entry name" value="CYCLIC NUCLEOTIDE-DEPENDENT PROTEIN KINASE"/>
    <property type="match status" value="1"/>
</dbReference>
<organism evidence="8 9">
    <name type="scientific">Macrostomum lignano</name>
    <dbReference type="NCBI Taxonomy" id="282301"/>
    <lineage>
        <taxon>Eukaryota</taxon>
        <taxon>Metazoa</taxon>
        <taxon>Spiralia</taxon>
        <taxon>Lophotrochozoa</taxon>
        <taxon>Platyhelminthes</taxon>
        <taxon>Rhabditophora</taxon>
        <taxon>Macrostomorpha</taxon>
        <taxon>Macrostomida</taxon>
        <taxon>Macrostomidae</taxon>
        <taxon>Macrostomum</taxon>
    </lineage>
</organism>
<dbReference type="WBParaSite" id="maker-unitig_29096-snap-gene-0.2-mRNA-1">
    <property type="protein sequence ID" value="maker-unitig_29096-snap-gene-0.2-mRNA-1"/>
    <property type="gene ID" value="maker-unitig_29096-snap-gene-0.2"/>
</dbReference>
<sequence length="224" mass="24791">TQLPAALSKDNSTDAKSASPTQADSIASSANSNQGQNRMTEATISKKTTAAVAKTPADSADELKSKTGPSTFRHGKNDRHVKTMHKYSSIVRVLGQGGFGLGAASVSGFRVSLHRSRCGVLYRDLKPENLMLDRFGYLQLADLGFAKLLDPSRGWVARRLDQAPYAEHAFFQDVDFVRVFHKQLPAPHKPTSKDDKRFYTGRPVPKNVIRISKTMRYNTMFAEF</sequence>
<keyword evidence="5" id="KW-0067">ATP-binding</keyword>